<sequence length="809" mass="89754">MARALQFRLRPMPTPAGTADAFRISGATGAVTLEGTSTVAVVSAFHWWLKYVGRGHISWNGDRLLLPRLLPAPGRPIVKTTQLTDRYAYNFCTFGYTTPYWSWPEWQRELDYLAASGTNRALALVGQEIVWYDTLTDFGLTPEQVLSWIPGPAHAPWQWYGSISAGTRTTAGRTGVTLDYLRRRAQLGRRIADRMRDLGITPVFPGFVGHVPNDTFAAAHPGATVLAQGDYGGQPRPDWLASTDPLYDRLAARFYRCQRESFGATTHFSADLVHEGGTLGDVPLAAAGRAVQRAMTEATPGATWVLQSWQDNPRQELMTAIDRDRTLVVDLDSDDGPRWNRTNAFWGAPWAWGSVGNFGGRLGMFGSLHEPMQTLPAVRSQPPSTRGRLVGTAFMPEGHHHNPVIGDLWSETTWRATPVDPAGWIRDYAVRRYGRDDPRAAAAWNVLLTTAYSFRASGHRSGEGPYESPFAAIPSLEVANASPYGPAEPRYDLERFVPVVVELAAVHPALRGLPTYQYDLLDVTRQFLANRARLLLADIRAAYHCQDRRRLALLSNRFLHYMDLTNDLLGTGEHWLFGRWQQAARSWGRTPDEREILEADARTIVSVWTPQAFGGLHDYGNRDWHGMVADYYKPRWARFFADLARSVGSGRPPSSAPADWQAISQEWTTRTETYPARPRGDTYAMVRRILNDISSEPGQGAVRLLPVEQPVRAGAAVAVTVRFTNHDPVRPRTKVRVSLPAPAGGLVSPLGQTSFGTVEPGESVEASWQVEVPLGGSLSLLPRASYVDRRTTYTTETPAKIPLTKHDAE</sequence>
<evidence type="ECO:0000259" key="4">
    <source>
        <dbReference type="Pfam" id="PF12971"/>
    </source>
</evidence>
<dbReference type="Gene3D" id="3.20.20.80">
    <property type="entry name" value="Glycosidases"/>
    <property type="match status" value="1"/>
</dbReference>
<dbReference type="InterPro" id="IPR024733">
    <property type="entry name" value="NAGLU_tim-barrel"/>
</dbReference>
<reference evidence="6 7" key="1">
    <citation type="journal article" date="2019" name="Int. J. Syst. Evol. Microbiol.">
        <title>The Global Catalogue of Microorganisms (GCM) 10K type strain sequencing project: providing services to taxonomists for standard genome sequencing and annotation.</title>
        <authorList>
            <consortium name="The Broad Institute Genomics Platform"/>
            <consortium name="The Broad Institute Genome Sequencing Center for Infectious Disease"/>
            <person name="Wu L."/>
            <person name="Ma J."/>
        </authorList>
    </citation>
    <scope>NUCLEOTIDE SEQUENCE [LARGE SCALE GENOMIC DNA]</scope>
    <source>
        <strain evidence="6 7">JCM 14718</strain>
    </source>
</reference>
<dbReference type="Proteomes" id="UP001500618">
    <property type="component" value="Unassembled WGS sequence"/>
</dbReference>
<evidence type="ECO:0000313" key="7">
    <source>
        <dbReference type="Proteomes" id="UP001500618"/>
    </source>
</evidence>
<accession>A0ABN2ICS9</accession>
<dbReference type="InterPro" id="IPR024732">
    <property type="entry name" value="NAGLU_C"/>
</dbReference>
<dbReference type="InterPro" id="IPR024240">
    <property type="entry name" value="NAGLU_N"/>
</dbReference>
<comment type="caution">
    <text evidence="6">The sequence shown here is derived from an EMBL/GenBank/DDBJ whole genome shotgun (WGS) entry which is preliminary data.</text>
</comment>
<evidence type="ECO:0000259" key="2">
    <source>
        <dbReference type="Pfam" id="PF05089"/>
    </source>
</evidence>
<dbReference type="PANTHER" id="PTHR12872">
    <property type="entry name" value="ALPHA-N-ACETYLGLUCOSAMINIDASE"/>
    <property type="match status" value="1"/>
</dbReference>
<keyword evidence="1" id="KW-0378">Hydrolase</keyword>
<organism evidence="6 7">
    <name type="scientific">Fodinicola feengrottensis</name>
    <dbReference type="NCBI Taxonomy" id="435914"/>
    <lineage>
        <taxon>Bacteria</taxon>
        <taxon>Bacillati</taxon>
        <taxon>Actinomycetota</taxon>
        <taxon>Actinomycetes</taxon>
        <taxon>Mycobacteriales</taxon>
        <taxon>Fodinicola</taxon>
    </lineage>
</organism>
<dbReference type="Pfam" id="PF10633">
    <property type="entry name" value="NPCBM_assoc"/>
    <property type="match status" value="1"/>
</dbReference>
<dbReference type="EMBL" id="BAAANY010000025">
    <property type="protein sequence ID" value="GAA1702330.1"/>
    <property type="molecule type" value="Genomic_DNA"/>
</dbReference>
<dbReference type="Gene3D" id="3.30.379.10">
    <property type="entry name" value="Chitobiase/beta-hexosaminidase domain 2-like"/>
    <property type="match status" value="1"/>
</dbReference>
<feature type="domain" description="Alpha-N-acetylglucosaminidase N-terminal" evidence="4">
    <location>
        <begin position="4"/>
        <end position="72"/>
    </location>
</feature>
<dbReference type="Pfam" id="PF12971">
    <property type="entry name" value="NAGLU_N"/>
    <property type="match status" value="1"/>
</dbReference>
<evidence type="ECO:0000259" key="3">
    <source>
        <dbReference type="Pfam" id="PF10633"/>
    </source>
</evidence>
<dbReference type="Gene3D" id="1.20.120.670">
    <property type="entry name" value="N-acetyl-b-d-glucoasminidase"/>
    <property type="match status" value="1"/>
</dbReference>
<dbReference type="PANTHER" id="PTHR12872:SF1">
    <property type="entry name" value="ALPHA-N-ACETYLGLUCOSAMINIDASE"/>
    <property type="match status" value="1"/>
</dbReference>
<feature type="domain" description="Alpha-N-acetylglucosaminidase C-terminal" evidence="5">
    <location>
        <begin position="424"/>
        <end position="690"/>
    </location>
</feature>
<protein>
    <submittedName>
        <fullName evidence="6">Alpha-N-acetylglucosaminidase</fullName>
    </submittedName>
</protein>
<dbReference type="InterPro" id="IPR018905">
    <property type="entry name" value="A-galactase_NEW3"/>
</dbReference>
<dbReference type="InterPro" id="IPR007781">
    <property type="entry name" value="NAGLU"/>
</dbReference>
<name>A0ABN2ICS9_9ACTN</name>
<keyword evidence="7" id="KW-1185">Reference proteome</keyword>
<dbReference type="Pfam" id="PF12972">
    <property type="entry name" value="NAGLU_C"/>
    <property type="match status" value="1"/>
</dbReference>
<evidence type="ECO:0000256" key="1">
    <source>
        <dbReference type="ARBA" id="ARBA00022801"/>
    </source>
</evidence>
<gene>
    <name evidence="6" type="ORF">GCM10009765_59730</name>
</gene>
<feature type="domain" description="Alpha-N-acetylglucosaminidase tim-barrel" evidence="2">
    <location>
        <begin position="86"/>
        <end position="415"/>
    </location>
</feature>
<evidence type="ECO:0000259" key="5">
    <source>
        <dbReference type="Pfam" id="PF12972"/>
    </source>
</evidence>
<feature type="domain" description="Alpha-galactosidase NEW3" evidence="3">
    <location>
        <begin position="712"/>
        <end position="774"/>
    </location>
</feature>
<dbReference type="InterPro" id="IPR029018">
    <property type="entry name" value="Hex-like_dom2"/>
</dbReference>
<evidence type="ECO:0000313" key="6">
    <source>
        <dbReference type="EMBL" id="GAA1702330.1"/>
    </source>
</evidence>
<proteinExistence type="predicted"/>
<dbReference type="Pfam" id="PF05089">
    <property type="entry name" value="NAGLU"/>
    <property type="match status" value="1"/>
</dbReference>